<dbReference type="InterPro" id="IPR005814">
    <property type="entry name" value="Aminotrans_3"/>
</dbReference>
<dbReference type="Proteomes" id="UP000315636">
    <property type="component" value="Unassembled WGS sequence"/>
</dbReference>
<evidence type="ECO:0000256" key="7">
    <source>
        <dbReference type="SAM" id="Phobius"/>
    </source>
</evidence>
<dbReference type="Pfam" id="PF00550">
    <property type="entry name" value="PP-binding"/>
    <property type="match status" value="3"/>
</dbReference>
<feature type="region of interest" description="Disordered" evidence="6">
    <location>
        <begin position="1951"/>
        <end position="1978"/>
    </location>
</feature>
<dbReference type="Pfam" id="PF00109">
    <property type="entry name" value="ketoacyl-synt"/>
    <property type="match status" value="1"/>
</dbReference>
<dbReference type="GO" id="GO:0031177">
    <property type="term" value="F:phosphopantetheine binding"/>
    <property type="evidence" value="ECO:0007669"/>
    <property type="project" value="InterPro"/>
</dbReference>
<keyword evidence="7" id="KW-0472">Membrane</keyword>
<dbReference type="Gene3D" id="3.40.50.12780">
    <property type="entry name" value="N-terminal domain of ligase-like"/>
    <property type="match status" value="1"/>
</dbReference>
<dbReference type="Pfam" id="PF02801">
    <property type="entry name" value="Ketoacyl-synt_C"/>
    <property type="match status" value="1"/>
</dbReference>
<dbReference type="FunFam" id="1.10.1200.10:FF:000005">
    <property type="entry name" value="Nonribosomal peptide synthetase 1"/>
    <property type="match status" value="1"/>
</dbReference>
<keyword evidence="4" id="KW-0808">Transferase</keyword>
<evidence type="ECO:0000256" key="5">
    <source>
        <dbReference type="ARBA" id="ARBA00022898"/>
    </source>
</evidence>
<dbReference type="CDD" id="cd00610">
    <property type="entry name" value="OAT_like"/>
    <property type="match status" value="1"/>
</dbReference>
<evidence type="ECO:0000256" key="4">
    <source>
        <dbReference type="ARBA" id="ARBA00022679"/>
    </source>
</evidence>
<dbReference type="SUPFAM" id="SSF47336">
    <property type="entry name" value="ACP-like"/>
    <property type="match status" value="3"/>
</dbReference>
<dbReference type="GO" id="GO:0005737">
    <property type="term" value="C:cytoplasm"/>
    <property type="evidence" value="ECO:0007669"/>
    <property type="project" value="TreeGrafter"/>
</dbReference>
<dbReference type="InterPro" id="IPR016039">
    <property type="entry name" value="Thiolase-like"/>
</dbReference>
<keyword evidence="2" id="KW-0596">Phosphopantetheine</keyword>
<evidence type="ECO:0000313" key="11">
    <source>
        <dbReference type="Proteomes" id="UP000315636"/>
    </source>
</evidence>
<feature type="region of interest" description="Disordered" evidence="6">
    <location>
        <begin position="1455"/>
        <end position="1493"/>
    </location>
</feature>
<dbReference type="PROSITE" id="PS52004">
    <property type="entry name" value="KS3_2"/>
    <property type="match status" value="1"/>
</dbReference>
<name>A0A521CVV8_9BACL</name>
<dbReference type="InterPro" id="IPR036736">
    <property type="entry name" value="ACP-like_sf"/>
</dbReference>
<evidence type="ECO:0000256" key="2">
    <source>
        <dbReference type="ARBA" id="ARBA00022450"/>
    </source>
</evidence>
<dbReference type="SMART" id="SM00825">
    <property type="entry name" value="PKS_KS"/>
    <property type="match status" value="1"/>
</dbReference>
<keyword evidence="7" id="KW-0812">Transmembrane</keyword>
<dbReference type="GO" id="GO:0004312">
    <property type="term" value="F:fatty acid synthase activity"/>
    <property type="evidence" value="ECO:0007669"/>
    <property type="project" value="TreeGrafter"/>
</dbReference>
<dbReference type="InterPro" id="IPR015421">
    <property type="entry name" value="PyrdxlP-dep_Trfase_major"/>
</dbReference>
<dbReference type="CDD" id="cd00833">
    <property type="entry name" value="PKS"/>
    <property type="match status" value="1"/>
</dbReference>
<dbReference type="InterPro" id="IPR045851">
    <property type="entry name" value="AMP-bd_C_sf"/>
</dbReference>
<dbReference type="Gene3D" id="3.30.559.10">
    <property type="entry name" value="Chloramphenicol acetyltransferase-like domain"/>
    <property type="match status" value="2"/>
</dbReference>
<dbReference type="InterPro" id="IPR050091">
    <property type="entry name" value="PKS_NRPS_Biosynth_Enz"/>
</dbReference>
<gene>
    <name evidence="10" type="ORF">SAMN06264849_104241</name>
</gene>
<organism evidence="10 11">
    <name type="scientific">Melghirimyces algeriensis</name>
    <dbReference type="NCBI Taxonomy" id="910412"/>
    <lineage>
        <taxon>Bacteria</taxon>
        <taxon>Bacillati</taxon>
        <taxon>Bacillota</taxon>
        <taxon>Bacilli</taxon>
        <taxon>Bacillales</taxon>
        <taxon>Thermoactinomycetaceae</taxon>
        <taxon>Melghirimyces</taxon>
    </lineage>
</organism>
<dbReference type="PROSITE" id="PS00455">
    <property type="entry name" value="AMP_BINDING"/>
    <property type="match status" value="1"/>
</dbReference>
<keyword evidence="5" id="KW-0663">Pyridoxal phosphate</keyword>
<dbReference type="InterPro" id="IPR014030">
    <property type="entry name" value="Ketoacyl_synth_N"/>
</dbReference>
<feature type="domain" description="Carrier" evidence="8">
    <location>
        <begin position="2586"/>
        <end position="2661"/>
    </location>
</feature>
<dbReference type="InterPro" id="IPR020845">
    <property type="entry name" value="AMP-binding_CS"/>
</dbReference>
<dbReference type="Pfam" id="PF22621">
    <property type="entry name" value="CurL-like_PKS_C"/>
    <property type="match status" value="1"/>
</dbReference>
<dbReference type="InterPro" id="IPR014031">
    <property type="entry name" value="Ketoacyl_synth_C"/>
</dbReference>
<dbReference type="InterPro" id="IPR001242">
    <property type="entry name" value="Condensation_dom"/>
</dbReference>
<dbReference type="SMART" id="SM00823">
    <property type="entry name" value="PKS_PP"/>
    <property type="match status" value="3"/>
</dbReference>
<keyword evidence="7" id="KW-1133">Transmembrane helix</keyword>
<feature type="transmembrane region" description="Helical" evidence="7">
    <location>
        <begin position="70"/>
        <end position="92"/>
    </location>
</feature>
<dbReference type="InterPro" id="IPR042099">
    <property type="entry name" value="ANL_N_sf"/>
</dbReference>
<dbReference type="PANTHER" id="PTHR43775">
    <property type="entry name" value="FATTY ACID SYNTHASE"/>
    <property type="match status" value="1"/>
</dbReference>
<evidence type="ECO:0000259" key="8">
    <source>
        <dbReference type="PROSITE" id="PS50075"/>
    </source>
</evidence>
<dbReference type="InterPro" id="IPR015424">
    <property type="entry name" value="PyrdxlP-dep_Trfase"/>
</dbReference>
<feature type="domain" description="Carrier" evidence="8">
    <location>
        <begin position="1296"/>
        <end position="1371"/>
    </location>
</feature>
<dbReference type="Gene3D" id="3.30.559.30">
    <property type="entry name" value="Nonribosomal peptide synthetase, condensation domain"/>
    <property type="match status" value="2"/>
</dbReference>
<dbReference type="InterPro" id="IPR049704">
    <property type="entry name" value="Aminotrans_3_PPA_site"/>
</dbReference>
<dbReference type="InterPro" id="IPR006162">
    <property type="entry name" value="Ppantetheine_attach_site"/>
</dbReference>
<dbReference type="Gene3D" id="1.10.1200.10">
    <property type="entry name" value="ACP-like"/>
    <property type="match status" value="3"/>
</dbReference>
<dbReference type="GO" id="GO:0030170">
    <property type="term" value="F:pyridoxal phosphate binding"/>
    <property type="evidence" value="ECO:0007669"/>
    <property type="project" value="InterPro"/>
</dbReference>
<dbReference type="InterPro" id="IPR000873">
    <property type="entry name" value="AMP-dep_synth/lig_dom"/>
</dbReference>
<dbReference type="Pfam" id="PF00501">
    <property type="entry name" value="AMP-binding"/>
    <property type="match status" value="1"/>
</dbReference>
<dbReference type="GO" id="GO:0008483">
    <property type="term" value="F:transaminase activity"/>
    <property type="evidence" value="ECO:0007669"/>
    <property type="project" value="InterPro"/>
</dbReference>
<dbReference type="SUPFAM" id="SSF53901">
    <property type="entry name" value="Thiolase-like"/>
    <property type="match status" value="1"/>
</dbReference>
<dbReference type="PANTHER" id="PTHR43775:SF37">
    <property type="entry name" value="SI:DKEY-61P9.11"/>
    <property type="match status" value="1"/>
</dbReference>
<dbReference type="Gene3D" id="3.40.47.10">
    <property type="match status" value="1"/>
</dbReference>
<dbReference type="Pfam" id="PF13193">
    <property type="entry name" value="AMP-binding_C"/>
    <property type="match status" value="2"/>
</dbReference>
<dbReference type="PROSITE" id="PS00606">
    <property type="entry name" value="KS3_1"/>
    <property type="match status" value="1"/>
</dbReference>
<dbReference type="CDD" id="cd19531">
    <property type="entry name" value="LCL_NRPS-like"/>
    <property type="match status" value="2"/>
</dbReference>
<dbReference type="GO" id="GO:0004315">
    <property type="term" value="F:3-oxoacyl-[acyl-carrier-protein] synthase activity"/>
    <property type="evidence" value="ECO:0007669"/>
    <property type="project" value="InterPro"/>
</dbReference>
<dbReference type="PROSITE" id="PS00600">
    <property type="entry name" value="AA_TRANSFER_CLASS_3"/>
    <property type="match status" value="1"/>
</dbReference>
<reference evidence="10 11" key="1">
    <citation type="submission" date="2017-05" db="EMBL/GenBank/DDBJ databases">
        <authorList>
            <person name="Varghese N."/>
            <person name="Submissions S."/>
        </authorList>
    </citation>
    <scope>NUCLEOTIDE SEQUENCE [LARGE SCALE GENOMIC DNA]</scope>
    <source>
        <strain evidence="10 11">DSM 45474</strain>
    </source>
</reference>
<accession>A0A521CVV8</accession>
<dbReference type="EMBL" id="FXTI01000004">
    <property type="protein sequence ID" value="SMO63577.1"/>
    <property type="molecule type" value="Genomic_DNA"/>
</dbReference>
<evidence type="ECO:0000259" key="9">
    <source>
        <dbReference type="PROSITE" id="PS52004"/>
    </source>
</evidence>
<dbReference type="InterPro" id="IPR020806">
    <property type="entry name" value="PKS_PP-bd"/>
</dbReference>
<dbReference type="InterPro" id="IPR009081">
    <property type="entry name" value="PP-bd_ACP"/>
</dbReference>
<dbReference type="InterPro" id="IPR015422">
    <property type="entry name" value="PyrdxlP-dep_Trfase_small"/>
</dbReference>
<dbReference type="Gene3D" id="3.40.640.10">
    <property type="entry name" value="Type I PLP-dependent aspartate aminotransferase-like (Major domain)"/>
    <property type="match status" value="1"/>
</dbReference>
<dbReference type="PROSITE" id="PS50075">
    <property type="entry name" value="CARRIER"/>
    <property type="match status" value="3"/>
</dbReference>
<dbReference type="InterPro" id="IPR018201">
    <property type="entry name" value="Ketoacyl_synth_AS"/>
</dbReference>
<dbReference type="SUPFAM" id="SSF56801">
    <property type="entry name" value="Acetyl-CoA synthetase-like"/>
    <property type="match status" value="2"/>
</dbReference>
<protein>
    <submittedName>
        <fullName evidence="10">AMP-binding enzyme C-terminal domain-containing protein</fullName>
    </submittedName>
</protein>
<feature type="compositionally biased region" description="Polar residues" evidence="6">
    <location>
        <begin position="1481"/>
        <end position="1493"/>
    </location>
</feature>
<proteinExistence type="predicted"/>
<feature type="region of interest" description="Disordered" evidence="6">
    <location>
        <begin position="2565"/>
        <end position="2587"/>
    </location>
</feature>
<evidence type="ECO:0000256" key="3">
    <source>
        <dbReference type="ARBA" id="ARBA00022553"/>
    </source>
</evidence>
<keyword evidence="11" id="KW-1185">Reference proteome</keyword>
<comment type="cofactor">
    <cofactor evidence="1">
        <name>pantetheine 4'-phosphate</name>
        <dbReference type="ChEBI" id="CHEBI:47942"/>
    </cofactor>
</comment>
<sequence length="3145" mass="356034">MQSPLTLVDVITALKEEENRGITFISSDKEEKFVSYQQLYNRARSILGYMQSMGIKAGDELILQIRDNDLYSFTATFWGCILGGIIAVPVTVGSNNEQRKKLFKIWKTLNNPYVMTTDSAIQRLFQHTKDPQDLHCVQQMNKRSLLLEDINGDRQKGTVYDASPQELAFIQFSSGSTGSPKGVMLTHENLITNTRAIKNRLEIQPKDAFLSWMPLTHDMGIITFHLTPVLAGVQHYLMPTSLFIRRPSLWMKKTNDHRATILGSPNFGYKYFLSKLKPNVAKGWDLSHVKVILNGAEPISTQLCDQFLNRLGQYGLKRNVMHMGYGLAEASVAVSIGRYEFRPIHLHRHQLNVGEPIHEVEEGDRDCLTFVDEGLPVDDCSFRICDDHNRPLPERVIGQIQIKGKNVTQGYYNNPEATKKAITQDGWVRTGDLGFVQNGRLIITGRRKEIIFINGQNVYPHDIERIAEEVQGVELGKAAVCGVRHADTHEEKIVVFVVYKNKLETFVHLAQELRKHINERTGWLISDVIPIRQIPKTTSGKVQRFKLAYDYENGVYDDISKELKKWVSQEANDSALSKNQIEKRLLEIFREHLQSGEISVQDRFFQIGISSMKLVEIAERIDEELGVHLEVADFFANPTISKLADFIGTSRHGQESHLNRPANKAQDGNTQQSEKDIAVIGISLKFPKADDIDSFWRNVATGRDCIGPLNETRRKDAEAYLNGLGRKGEFVEGGYLDEIDTFDYPFFKLTPKEASLTDPNQRLFLQTAWNAIENAGYGGEKLSGDQVGVYVGFSKSGYEYDRLLSEVTPESLPQYAVGNLSSIISSRISYLLNLKGPAVTVDTACSSSLVAVHMACKSMLNGDCRMALAGGVNTLPLPVRAGIGMESSDSRARAFDDHADGTGWGEGVAAVLLKPLNQAIQDGDYIHAVIKGSAINQDGTTVGITAPNPQAQSELMVQAWEDADIHPETITYMETHGTGTPLGDPVEIDGIQRAFRTYTSKKQYCAIGSVKANIGHLYEAAGIAGLIKAVLCLQHQKIPQMTHFEKPNRNIHFEQSPVYVPTQLTEWTTDGVPRRCGVSSFGFSGTNCHIVLEEFTENGEEHTQPSSDDLNLFTLSGKTRGALKKLAQRYADFVVRKPNVSVNDLCYTTNTGRAHHHHRLAMIVKNRNELKERLAAFIENDASYDNVFSGVCSPDGNMEQTEAAQTLQMKWLEKKKITENDLSALCQFYIKGANIDWEQFYVHKTPRKKCPLPDYPFEKLRCWVDFPTDQTDKNVEETEHKRRTNLGEKEVYSISPDIHSSVKSIIQHATGLKSDEIGTSTHFLELGMDSIMLNQVRQEILNAFHIDIPVNRFFESITDLHKLVRFIEEKVPTQALKKMPSDTDTPMEHTEQPAQKLDDSMETKIYGDRSSVEHIMENQLQLLNQQQQNMNQIFSQQLEVLKGLQTEREVAAATSLQELPKPVQQEGRVKTSSKQVTSSSNRTRPNDPSNPFTPYQPIVVGEEGNFTEKQKVFLHRFIEKYVKRTQGSKTFIQDNRFVHANNRNAAGYRSYWKEIIYPIVTERGFGPYMWDVDGNKYIDLTMGFGVNLFGHNPEWITDKLHKQIHSNTPPLGPMSNTASKVAELISELTGVERVAFYNSGTEAVMVALRLARAVTGRSKIALFAGSYHGTFDGVLAVSDPNSENAQAQPMAPGVPSSMMEDVIVLNYNHPHSLELLQKHADELAAVLVEPVQSRRPDLQPENFLKQVREITQQSGTALIFDEIITGFRIHLRGAQAWYGIEADLVTYGKVIGGGMPIGVVAGKSKFMDAVDGGMWQFGDASEPSNVRKKTFVGGTFCTHPLAMTAAMQVLQHLKSKGVGLQSELNHRTAKMVATLNTFFKENNVPMQVVHCGSLFRFVSFGDIELFFYLLIHKGIYIWEGRNCFLSTAHSDEDIDRIIQAVKESIHELREGGFLPEPPQPPDGDGDGRSDDTPSTPVTLPLTEEQKQIWFASKARNDQSVAFNETVALRLNGAFQRNAFNDAVKTLVKRHETLRTVIHPNGEEQHILPDVPVTIPIVDFSDDPEDQREQHMEEWFEKQGRIPFDLSSNHPLFRIHVLKSDPSSYILVFTFHHIMMDGWSIDLFIRELATLYTSICQGKPTESLPAPTQFQDFMDWQQRQLMNHTNKEAAAFWNQVFASPIPAMDLPSEHGGMMKPSFRGERVSIQIDRSLTQKLRALSIRSGNSLFVTLLAAYQVFIHRLTGNQSIVVGVPIAGQAQMEQPVLMGNCTHLLPVCTQIGEQESFFNYLAQVKQLMMDLENYQHIPLSLITENLNEPAIPRMNVLFNMDRPMKELDFAGFKAKWMSIPIQYSKYDMFLNAMDVNGEIWFDFDINTDWVSPETFRQWAKYFHHLLKTLANSDNPDFSELSLLADPDLEQAFVGYRDTHTAVYLLDSYMQPAPVGVMGEYVVRDGKTFSSTGMLALQNADGRITEFGSVKRRKRVQGHDVYLDLLEQSIVAMPSITSCFVRAQTDEDGKNAMLTAYVTTDENNVDTAQLRKQLLQKMPDYWVPKQLVVVDVIPRTPEGDIDMNRLPTPEEAADGESDLKDMGSETEETIREIWKNVLGISTVRLDDHFFDLGGNSLQATMMFSRIQKEFKKQLSLSELFQTPTVSELAKRLDEMDEKDCRPIQSLQETKVNAIEPGVYELSHGQKRIWFREQFTRHTVGDLYIYEMDGEVDAKAMQRALHVLIDRHGIMRTTLIEREGKPYQKVQPSLDVPCQYEDLSQQSEVERSKRLAQAVAEESHKLFDLTRESFYRMTLFRLTPHKHLLLLCVHHIGHDGWSHQVFMKDLFKMYRAIVQGEDPSQLPLPLQYVDFVRWQHERLNDGSLELQRTYWLDKLKDVVEVPYVPHDTDIPPEEQNPSDVRVRSLKTELVQSLRQLTSEVGGTSYMTVLAALKIWLGRLTNQTMITIGSTLSGRTHSDLEKILGVCINPVAMRTDLSGNPTLLQILKRVQKTAIGAYENQDYPFDLIVQDQRTRHGGDPTFYTISFIGQNAHTEKLEYDGVTLRLCPPESLLQEEKMESIANDRFNDDEKVTFDLMLYLFEDPNSLLLEARYNPSKFRPETVDSFLEQMEHVLTQMAEHPELRLSQVELSKEEEDLDELFD</sequence>
<evidence type="ECO:0000256" key="6">
    <source>
        <dbReference type="SAM" id="MobiDB-lite"/>
    </source>
</evidence>
<dbReference type="GO" id="GO:0005886">
    <property type="term" value="C:plasma membrane"/>
    <property type="evidence" value="ECO:0007669"/>
    <property type="project" value="TreeGrafter"/>
</dbReference>
<feature type="region of interest" description="Disordered" evidence="6">
    <location>
        <begin position="653"/>
        <end position="673"/>
    </location>
</feature>
<dbReference type="SUPFAM" id="SSF52777">
    <property type="entry name" value="CoA-dependent acyltransferases"/>
    <property type="match status" value="4"/>
</dbReference>
<feature type="domain" description="Ketosynthase family 3 (KS3)" evidence="9">
    <location>
        <begin position="674"/>
        <end position="1094"/>
    </location>
</feature>
<dbReference type="InterPro" id="IPR020841">
    <property type="entry name" value="PKS_Beta-ketoAc_synthase_dom"/>
</dbReference>
<evidence type="ECO:0000256" key="1">
    <source>
        <dbReference type="ARBA" id="ARBA00001957"/>
    </source>
</evidence>
<dbReference type="Gene3D" id="3.30.300.30">
    <property type="match status" value="2"/>
</dbReference>
<feature type="domain" description="Carrier" evidence="8">
    <location>
        <begin position="576"/>
        <end position="651"/>
    </location>
</feature>
<dbReference type="RefSeq" id="WP_185956145.1">
    <property type="nucleotide sequence ID" value="NZ_FXTI01000004.1"/>
</dbReference>
<evidence type="ECO:0000313" key="10">
    <source>
        <dbReference type="EMBL" id="SMO63577.1"/>
    </source>
</evidence>
<dbReference type="GO" id="GO:0071770">
    <property type="term" value="P:DIM/DIP cell wall layer assembly"/>
    <property type="evidence" value="ECO:0007669"/>
    <property type="project" value="TreeGrafter"/>
</dbReference>
<dbReference type="Pfam" id="PF00202">
    <property type="entry name" value="Aminotran_3"/>
    <property type="match status" value="1"/>
</dbReference>
<keyword evidence="3" id="KW-0597">Phosphoprotein</keyword>
<dbReference type="InterPro" id="IPR025110">
    <property type="entry name" value="AMP-bd_C"/>
</dbReference>
<dbReference type="Pfam" id="PF00668">
    <property type="entry name" value="Condensation"/>
    <property type="match status" value="2"/>
</dbReference>
<dbReference type="Gene3D" id="1.10.1240.100">
    <property type="match status" value="1"/>
</dbReference>
<dbReference type="GO" id="GO:0006633">
    <property type="term" value="P:fatty acid biosynthetic process"/>
    <property type="evidence" value="ECO:0007669"/>
    <property type="project" value="InterPro"/>
</dbReference>
<feature type="compositionally biased region" description="Low complexity" evidence="6">
    <location>
        <begin position="1470"/>
        <end position="1480"/>
    </location>
</feature>
<dbReference type="InterPro" id="IPR023213">
    <property type="entry name" value="CAT-like_dom_sf"/>
</dbReference>
<dbReference type="SUPFAM" id="SSF53383">
    <property type="entry name" value="PLP-dependent transferases"/>
    <property type="match status" value="1"/>
</dbReference>
<dbReference type="PROSITE" id="PS00012">
    <property type="entry name" value="PHOSPHOPANTETHEINE"/>
    <property type="match status" value="2"/>
</dbReference>
<dbReference type="Gene3D" id="3.90.1150.10">
    <property type="entry name" value="Aspartate Aminotransferase, domain 1"/>
    <property type="match status" value="1"/>
</dbReference>